<dbReference type="GeneID" id="19268471"/>
<dbReference type="GO" id="GO:0016614">
    <property type="term" value="F:oxidoreductase activity, acting on CH-OH group of donors"/>
    <property type="evidence" value="ECO:0007669"/>
    <property type="project" value="UniProtKB-ARBA"/>
</dbReference>
<organism evidence="5 6">
    <name type="scientific">Pestalotiopsis fici (strain W106-1 / CGMCC3.15140)</name>
    <dbReference type="NCBI Taxonomy" id="1229662"/>
    <lineage>
        <taxon>Eukaryota</taxon>
        <taxon>Fungi</taxon>
        <taxon>Dikarya</taxon>
        <taxon>Ascomycota</taxon>
        <taxon>Pezizomycotina</taxon>
        <taxon>Sordariomycetes</taxon>
        <taxon>Xylariomycetidae</taxon>
        <taxon>Amphisphaeriales</taxon>
        <taxon>Sporocadaceae</taxon>
        <taxon>Pestalotiopsis</taxon>
    </lineage>
</organism>
<dbReference type="RefSeq" id="XP_007830230.1">
    <property type="nucleotide sequence ID" value="XM_007832039.1"/>
</dbReference>
<dbReference type="OMA" id="VMTDMYL"/>
<dbReference type="InterPro" id="IPR020904">
    <property type="entry name" value="Sc_DH/Rdtase_CS"/>
</dbReference>
<dbReference type="PRINTS" id="PR00080">
    <property type="entry name" value="SDRFAMILY"/>
</dbReference>
<dbReference type="KEGG" id="pfy:PFICI_03458"/>
<evidence type="ECO:0000256" key="1">
    <source>
        <dbReference type="ARBA" id="ARBA00006484"/>
    </source>
</evidence>
<dbReference type="PANTHER" id="PTHR48107:SF7">
    <property type="entry name" value="RE15974P"/>
    <property type="match status" value="1"/>
</dbReference>
<dbReference type="HOGENOM" id="CLU_010194_1_3_1"/>
<dbReference type="InterPro" id="IPR036291">
    <property type="entry name" value="NAD(P)-bd_dom_sf"/>
</dbReference>
<accession>W3XH66</accession>
<dbReference type="InParanoid" id="W3XH66"/>
<keyword evidence="3" id="KW-0560">Oxidoreductase</keyword>
<dbReference type="FunFam" id="3.40.50.720:FF:000374">
    <property type="entry name" value="3-oxoacyl-(Acyl-carrier-protein) reductase"/>
    <property type="match status" value="1"/>
</dbReference>
<proteinExistence type="inferred from homology"/>
<reference evidence="6" key="1">
    <citation type="journal article" date="2015" name="BMC Genomics">
        <title>Genomic and transcriptomic analysis of the endophytic fungus Pestalotiopsis fici reveals its lifestyle and high potential for synthesis of natural products.</title>
        <authorList>
            <person name="Wang X."/>
            <person name="Zhang X."/>
            <person name="Liu L."/>
            <person name="Xiang M."/>
            <person name="Wang W."/>
            <person name="Sun X."/>
            <person name="Che Y."/>
            <person name="Guo L."/>
            <person name="Liu G."/>
            <person name="Guo L."/>
            <person name="Wang C."/>
            <person name="Yin W.B."/>
            <person name="Stadler M."/>
            <person name="Zhang X."/>
            <person name="Liu X."/>
        </authorList>
    </citation>
    <scope>NUCLEOTIDE SEQUENCE [LARGE SCALE GENOMIC DNA]</scope>
    <source>
        <strain evidence="6">W106-1 / CGMCC3.15140</strain>
    </source>
</reference>
<dbReference type="Pfam" id="PF00106">
    <property type="entry name" value="adh_short"/>
    <property type="match status" value="1"/>
</dbReference>
<keyword evidence="6" id="KW-1185">Reference proteome</keyword>
<dbReference type="eggNOG" id="KOG0725">
    <property type="taxonomic scope" value="Eukaryota"/>
</dbReference>
<evidence type="ECO:0000256" key="4">
    <source>
        <dbReference type="RuleBase" id="RU000363"/>
    </source>
</evidence>
<name>W3XH66_PESFW</name>
<protein>
    <submittedName>
        <fullName evidence="5">Uncharacterized protein</fullName>
    </submittedName>
</protein>
<dbReference type="PROSITE" id="PS00061">
    <property type="entry name" value="ADH_SHORT"/>
    <property type="match status" value="1"/>
</dbReference>
<comment type="similarity">
    <text evidence="1 4">Belongs to the short-chain dehydrogenases/reductases (SDR) family.</text>
</comment>
<sequence>MSGSPLNQSLRPRVHEGKLAIITGSARSIGAAIAEDLASRGSNVIINYVTESSDDPATDLGHRLEKDYNIKAIPVRADISKKDQCDLIIRAAEKHFANPETGKVQIDILIHNAAVLYLGGIEEVVEDEFHHIYAVNVLGPTLLTAACLPYLPTDRSGRIVMMSSVNPKIGTPNTTLYSGTKAALEAMARIWCRELAERATVNTINPGPVMTDMYLSSSEEIKRALALWNPLTPLAPIRESDSAEVQELGKRLGGRGAYAHEIAQMVATLCSPDSGWCTGSLISCNGGLSFSY</sequence>
<evidence type="ECO:0000256" key="3">
    <source>
        <dbReference type="ARBA" id="ARBA00023002"/>
    </source>
</evidence>
<dbReference type="PANTHER" id="PTHR48107">
    <property type="entry name" value="NADPH-DEPENDENT ALDEHYDE REDUCTASE-LIKE PROTEIN, CHLOROPLASTIC-RELATED"/>
    <property type="match status" value="1"/>
</dbReference>
<dbReference type="SUPFAM" id="SSF51735">
    <property type="entry name" value="NAD(P)-binding Rossmann-fold domains"/>
    <property type="match status" value="1"/>
</dbReference>
<evidence type="ECO:0000313" key="6">
    <source>
        <dbReference type="Proteomes" id="UP000030651"/>
    </source>
</evidence>
<dbReference type="OrthoDB" id="47007at2759"/>
<dbReference type="Gene3D" id="3.40.50.720">
    <property type="entry name" value="NAD(P)-binding Rossmann-like Domain"/>
    <property type="match status" value="1"/>
</dbReference>
<dbReference type="EMBL" id="KI912110">
    <property type="protein sequence ID" value="ETS85433.1"/>
    <property type="molecule type" value="Genomic_DNA"/>
</dbReference>
<evidence type="ECO:0000313" key="5">
    <source>
        <dbReference type="EMBL" id="ETS85433.1"/>
    </source>
</evidence>
<gene>
    <name evidence="5" type="ORF">PFICI_03458</name>
</gene>
<evidence type="ECO:0000256" key="2">
    <source>
        <dbReference type="ARBA" id="ARBA00022857"/>
    </source>
</evidence>
<dbReference type="PRINTS" id="PR00081">
    <property type="entry name" value="GDHRDH"/>
</dbReference>
<dbReference type="AlphaFoldDB" id="W3XH66"/>
<keyword evidence="2" id="KW-0521">NADP</keyword>
<dbReference type="InterPro" id="IPR002347">
    <property type="entry name" value="SDR_fam"/>
</dbReference>
<dbReference type="Proteomes" id="UP000030651">
    <property type="component" value="Unassembled WGS sequence"/>
</dbReference>